<dbReference type="OMA" id="KYEQFHL"/>
<comment type="caution">
    <text evidence="3">The sequence shown here is derived from an EMBL/GenBank/DDBJ whole genome shotgun (WGS) entry which is preliminary data.</text>
</comment>
<dbReference type="GeneID" id="19201641"/>
<dbReference type="RefSeq" id="XP_007763916.1">
    <property type="nucleotide sequence ID" value="XM_007765726.1"/>
</dbReference>
<protein>
    <recommendedName>
        <fullName evidence="2">EthD domain-containing protein</fullName>
    </recommendedName>
</protein>
<dbReference type="InterPro" id="IPR011008">
    <property type="entry name" value="Dimeric_a/b-barrel"/>
</dbReference>
<dbReference type="KEGG" id="cput:CONPUDRAFT_141535"/>
<reference evidence="4" key="1">
    <citation type="journal article" date="2012" name="Science">
        <title>The Paleozoic origin of enzymatic lignin decomposition reconstructed from 31 fungal genomes.</title>
        <authorList>
            <person name="Floudas D."/>
            <person name="Binder M."/>
            <person name="Riley R."/>
            <person name="Barry K."/>
            <person name="Blanchette R.A."/>
            <person name="Henrissat B."/>
            <person name="Martinez A.T."/>
            <person name="Otillar R."/>
            <person name="Spatafora J.W."/>
            <person name="Yadav J.S."/>
            <person name="Aerts A."/>
            <person name="Benoit I."/>
            <person name="Boyd A."/>
            <person name="Carlson A."/>
            <person name="Copeland A."/>
            <person name="Coutinho P.M."/>
            <person name="de Vries R.P."/>
            <person name="Ferreira P."/>
            <person name="Findley K."/>
            <person name="Foster B."/>
            <person name="Gaskell J."/>
            <person name="Glotzer D."/>
            <person name="Gorecki P."/>
            <person name="Heitman J."/>
            <person name="Hesse C."/>
            <person name="Hori C."/>
            <person name="Igarashi K."/>
            <person name="Jurgens J.A."/>
            <person name="Kallen N."/>
            <person name="Kersten P."/>
            <person name="Kohler A."/>
            <person name="Kuees U."/>
            <person name="Kumar T.K.A."/>
            <person name="Kuo A."/>
            <person name="LaButti K."/>
            <person name="Larrondo L.F."/>
            <person name="Lindquist E."/>
            <person name="Ling A."/>
            <person name="Lombard V."/>
            <person name="Lucas S."/>
            <person name="Lundell T."/>
            <person name="Martin R."/>
            <person name="McLaughlin D.J."/>
            <person name="Morgenstern I."/>
            <person name="Morin E."/>
            <person name="Murat C."/>
            <person name="Nagy L.G."/>
            <person name="Nolan M."/>
            <person name="Ohm R.A."/>
            <person name="Patyshakuliyeva A."/>
            <person name="Rokas A."/>
            <person name="Ruiz-Duenas F.J."/>
            <person name="Sabat G."/>
            <person name="Salamov A."/>
            <person name="Samejima M."/>
            <person name="Schmutz J."/>
            <person name="Slot J.C."/>
            <person name="St John F."/>
            <person name="Stenlid J."/>
            <person name="Sun H."/>
            <person name="Sun S."/>
            <person name="Syed K."/>
            <person name="Tsang A."/>
            <person name="Wiebenga A."/>
            <person name="Young D."/>
            <person name="Pisabarro A."/>
            <person name="Eastwood D.C."/>
            <person name="Martin F."/>
            <person name="Cullen D."/>
            <person name="Grigoriev I.V."/>
            <person name="Hibbett D.S."/>
        </authorList>
    </citation>
    <scope>NUCLEOTIDE SEQUENCE [LARGE SCALE GENOMIC DNA]</scope>
    <source>
        <strain evidence="4">RWD-64-598 SS2</strain>
    </source>
</reference>
<dbReference type="Proteomes" id="UP000053558">
    <property type="component" value="Unassembled WGS sequence"/>
</dbReference>
<feature type="domain" description="EthD" evidence="2">
    <location>
        <begin position="17"/>
        <end position="110"/>
    </location>
</feature>
<keyword evidence="4" id="KW-1185">Reference proteome</keyword>
<dbReference type="Pfam" id="PF07110">
    <property type="entry name" value="EthD"/>
    <property type="match status" value="1"/>
</dbReference>
<evidence type="ECO:0000313" key="4">
    <source>
        <dbReference type="Proteomes" id="UP000053558"/>
    </source>
</evidence>
<evidence type="ECO:0000256" key="1">
    <source>
        <dbReference type="ARBA" id="ARBA00005986"/>
    </source>
</evidence>
<gene>
    <name evidence="3" type="ORF">CONPUDRAFT_141535</name>
</gene>
<dbReference type="GO" id="GO:0016491">
    <property type="term" value="F:oxidoreductase activity"/>
    <property type="evidence" value="ECO:0007669"/>
    <property type="project" value="InterPro"/>
</dbReference>
<evidence type="ECO:0000259" key="2">
    <source>
        <dbReference type="Pfam" id="PF07110"/>
    </source>
</evidence>
<sequence>MSIRTDRARITVLFTKKADVSQEDFERFWTVEHPKLFSSLDIVKSNIVRYEQQIAAATAQANIAQSGAPAAPFHAAAVFEAKDFDTLWAVFQSEEYRTKVGAESLKYAEKGGQMFASNYAVVIDQ</sequence>
<accession>A0A5M3N8I8</accession>
<dbReference type="InterPro" id="IPR009799">
    <property type="entry name" value="EthD_dom"/>
</dbReference>
<name>A0A5M3N8I8_CONPW</name>
<dbReference type="SUPFAM" id="SSF54909">
    <property type="entry name" value="Dimeric alpha+beta barrel"/>
    <property type="match status" value="1"/>
</dbReference>
<dbReference type="EMBL" id="JH711573">
    <property type="protein sequence ID" value="EIW87424.1"/>
    <property type="molecule type" value="Genomic_DNA"/>
</dbReference>
<proteinExistence type="inferred from homology"/>
<dbReference type="OrthoDB" id="3183782at2759"/>
<comment type="similarity">
    <text evidence="1">Belongs to the tpcK family.</text>
</comment>
<dbReference type="Gene3D" id="3.30.70.100">
    <property type="match status" value="1"/>
</dbReference>
<organism evidence="3 4">
    <name type="scientific">Coniophora puteana (strain RWD-64-598)</name>
    <name type="common">Brown rot fungus</name>
    <dbReference type="NCBI Taxonomy" id="741705"/>
    <lineage>
        <taxon>Eukaryota</taxon>
        <taxon>Fungi</taxon>
        <taxon>Dikarya</taxon>
        <taxon>Basidiomycota</taxon>
        <taxon>Agaricomycotina</taxon>
        <taxon>Agaricomycetes</taxon>
        <taxon>Agaricomycetidae</taxon>
        <taxon>Boletales</taxon>
        <taxon>Coniophorineae</taxon>
        <taxon>Coniophoraceae</taxon>
        <taxon>Coniophora</taxon>
    </lineage>
</organism>
<dbReference type="AlphaFoldDB" id="A0A5M3N8I8"/>
<evidence type="ECO:0000313" key="3">
    <source>
        <dbReference type="EMBL" id="EIW87424.1"/>
    </source>
</evidence>